<organism evidence="2 3">
    <name type="scientific">Spodoptera exigua</name>
    <name type="common">Beet armyworm</name>
    <name type="synonym">Noctua fulgens</name>
    <dbReference type="NCBI Taxonomy" id="7107"/>
    <lineage>
        <taxon>Eukaryota</taxon>
        <taxon>Metazoa</taxon>
        <taxon>Ecdysozoa</taxon>
        <taxon>Arthropoda</taxon>
        <taxon>Hexapoda</taxon>
        <taxon>Insecta</taxon>
        <taxon>Pterygota</taxon>
        <taxon>Neoptera</taxon>
        <taxon>Endopterygota</taxon>
        <taxon>Lepidoptera</taxon>
        <taxon>Glossata</taxon>
        <taxon>Ditrysia</taxon>
        <taxon>Noctuoidea</taxon>
        <taxon>Noctuidae</taxon>
        <taxon>Amphipyrinae</taxon>
        <taxon>Spodoptera</taxon>
    </lineage>
</organism>
<evidence type="ECO:0000313" key="2">
    <source>
        <dbReference type="EMBL" id="KAH9635224.1"/>
    </source>
</evidence>
<accession>A0A922SFJ6</accession>
<evidence type="ECO:0000313" key="3">
    <source>
        <dbReference type="Proteomes" id="UP000814243"/>
    </source>
</evidence>
<protein>
    <submittedName>
        <fullName evidence="2">Uncharacterized protein</fullName>
    </submittedName>
</protein>
<sequence>MHTYLHTYITYIIKTSVCDECQKNKGSPAQPISSSTLNINMTEASAEKVLMEVNKKLEVLYNVEKKISDLTNSVEFYADMYQTLIEYKEESQKKIKALEQKNIYLEKYNKALEERIQALEVKEREAEIEKHGLEAKANEDVKEVAHRSI</sequence>
<reference evidence="2" key="1">
    <citation type="journal article" date="2021" name="G3 (Bethesda)">
        <title>Genome and transcriptome analysis of the beet armyworm Spodoptera exigua reveals targets for pest control. .</title>
        <authorList>
            <person name="Simon S."/>
            <person name="Breeschoten T."/>
            <person name="Jansen H.J."/>
            <person name="Dirks R.P."/>
            <person name="Schranz M.E."/>
            <person name="Ros V.I.D."/>
        </authorList>
    </citation>
    <scope>NUCLEOTIDE SEQUENCE</scope>
    <source>
        <strain evidence="2">TB_SE_WUR_2020</strain>
    </source>
</reference>
<dbReference type="Proteomes" id="UP000814243">
    <property type="component" value="Unassembled WGS sequence"/>
</dbReference>
<feature type="coiled-coil region" evidence="1">
    <location>
        <begin position="81"/>
        <end position="136"/>
    </location>
</feature>
<proteinExistence type="predicted"/>
<keyword evidence="1" id="KW-0175">Coiled coil</keyword>
<name>A0A922SFJ6_SPOEX</name>
<evidence type="ECO:0000256" key="1">
    <source>
        <dbReference type="SAM" id="Coils"/>
    </source>
</evidence>
<dbReference type="EMBL" id="JACEFF010000567">
    <property type="protein sequence ID" value="KAH9635224.1"/>
    <property type="molecule type" value="Genomic_DNA"/>
</dbReference>
<gene>
    <name evidence="2" type="ORF">HF086_013251</name>
</gene>
<dbReference type="AlphaFoldDB" id="A0A922SFJ6"/>
<comment type="caution">
    <text evidence="2">The sequence shown here is derived from an EMBL/GenBank/DDBJ whole genome shotgun (WGS) entry which is preliminary data.</text>
</comment>